<evidence type="ECO:0000313" key="1">
    <source>
        <dbReference type="EMBL" id="KAK8564819.1"/>
    </source>
</evidence>
<reference evidence="1 2" key="1">
    <citation type="journal article" date="2024" name="G3 (Bethesda)">
        <title>Genome assembly of Hibiscus sabdariffa L. provides insights into metabolisms of medicinal natural products.</title>
        <authorList>
            <person name="Kim T."/>
        </authorList>
    </citation>
    <scope>NUCLEOTIDE SEQUENCE [LARGE SCALE GENOMIC DNA]</scope>
    <source>
        <strain evidence="1">TK-2024</strain>
        <tissue evidence="1">Old leaves</tissue>
    </source>
</reference>
<keyword evidence="2" id="KW-1185">Reference proteome</keyword>
<dbReference type="Proteomes" id="UP001472677">
    <property type="component" value="Unassembled WGS sequence"/>
</dbReference>
<evidence type="ECO:0000313" key="2">
    <source>
        <dbReference type="Proteomes" id="UP001472677"/>
    </source>
</evidence>
<sequence>MSQSVKEIATFVLSFVDDFGCLQIGKGATVRDANSCLWAAITHPHSFVLNQEMAKARSYEQVVYLARDLDFRRHLKVEGLRVWIEEVLPSVEAAVDMDKWWVNPPA</sequence>
<protein>
    <submittedName>
        <fullName evidence="1">Uncharacterized protein</fullName>
    </submittedName>
</protein>
<accession>A0ABR2ES17</accession>
<gene>
    <name evidence="1" type="ORF">V6N12_058401</name>
</gene>
<dbReference type="EMBL" id="JBBPBM010000010">
    <property type="protein sequence ID" value="KAK8564819.1"/>
    <property type="molecule type" value="Genomic_DNA"/>
</dbReference>
<comment type="caution">
    <text evidence="1">The sequence shown here is derived from an EMBL/GenBank/DDBJ whole genome shotgun (WGS) entry which is preliminary data.</text>
</comment>
<organism evidence="1 2">
    <name type="scientific">Hibiscus sabdariffa</name>
    <name type="common">roselle</name>
    <dbReference type="NCBI Taxonomy" id="183260"/>
    <lineage>
        <taxon>Eukaryota</taxon>
        <taxon>Viridiplantae</taxon>
        <taxon>Streptophyta</taxon>
        <taxon>Embryophyta</taxon>
        <taxon>Tracheophyta</taxon>
        <taxon>Spermatophyta</taxon>
        <taxon>Magnoliopsida</taxon>
        <taxon>eudicotyledons</taxon>
        <taxon>Gunneridae</taxon>
        <taxon>Pentapetalae</taxon>
        <taxon>rosids</taxon>
        <taxon>malvids</taxon>
        <taxon>Malvales</taxon>
        <taxon>Malvaceae</taxon>
        <taxon>Malvoideae</taxon>
        <taxon>Hibiscus</taxon>
    </lineage>
</organism>
<name>A0ABR2ES17_9ROSI</name>
<proteinExistence type="predicted"/>